<accession>A0A165CGZ1</accession>
<dbReference type="AlphaFoldDB" id="A0A165CGZ1"/>
<evidence type="ECO:0000256" key="1">
    <source>
        <dbReference type="SAM" id="MobiDB-lite"/>
    </source>
</evidence>
<dbReference type="Proteomes" id="UP000077266">
    <property type="component" value="Unassembled WGS sequence"/>
</dbReference>
<protein>
    <submittedName>
        <fullName evidence="2">Uncharacterized protein</fullName>
    </submittedName>
</protein>
<dbReference type="EMBL" id="KV426324">
    <property type="protein sequence ID" value="KZV82434.1"/>
    <property type="molecule type" value="Genomic_DNA"/>
</dbReference>
<organism evidence="2 3">
    <name type="scientific">Exidia glandulosa HHB12029</name>
    <dbReference type="NCBI Taxonomy" id="1314781"/>
    <lineage>
        <taxon>Eukaryota</taxon>
        <taxon>Fungi</taxon>
        <taxon>Dikarya</taxon>
        <taxon>Basidiomycota</taxon>
        <taxon>Agaricomycotina</taxon>
        <taxon>Agaricomycetes</taxon>
        <taxon>Auriculariales</taxon>
        <taxon>Exidiaceae</taxon>
        <taxon>Exidia</taxon>
    </lineage>
</organism>
<feature type="compositionally biased region" description="Polar residues" evidence="1">
    <location>
        <begin position="1"/>
        <end position="18"/>
    </location>
</feature>
<proteinExistence type="predicted"/>
<sequence>MRSQRVSKNASSMISSAPRSGLMSQAKGGDRCVFLSFRAARSSRQWTRASEQRTAASRTCPSIAARVCP</sequence>
<evidence type="ECO:0000313" key="2">
    <source>
        <dbReference type="EMBL" id="KZV82434.1"/>
    </source>
</evidence>
<name>A0A165CGZ1_EXIGL</name>
<evidence type="ECO:0000313" key="3">
    <source>
        <dbReference type="Proteomes" id="UP000077266"/>
    </source>
</evidence>
<keyword evidence="3" id="KW-1185">Reference proteome</keyword>
<dbReference type="InParanoid" id="A0A165CGZ1"/>
<gene>
    <name evidence="2" type="ORF">EXIGLDRAFT_344969</name>
</gene>
<reference evidence="2 3" key="1">
    <citation type="journal article" date="2016" name="Mol. Biol. Evol.">
        <title>Comparative Genomics of Early-Diverging Mushroom-Forming Fungi Provides Insights into the Origins of Lignocellulose Decay Capabilities.</title>
        <authorList>
            <person name="Nagy L.G."/>
            <person name="Riley R."/>
            <person name="Tritt A."/>
            <person name="Adam C."/>
            <person name="Daum C."/>
            <person name="Floudas D."/>
            <person name="Sun H."/>
            <person name="Yadav J.S."/>
            <person name="Pangilinan J."/>
            <person name="Larsson K.H."/>
            <person name="Matsuura K."/>
            <person name="Barry K."/>
            <person name="Labutti K."/>
            <person name="Kuo R."/>
            <person name="Ohm R.A."/>
            <person name="Bhattacharya S.S."/>
            <person name="Shirouzu T."/>
            <person name="Yoshinaga Y."/>
            <person name="Martin F.M."/>
            <person name="Grigoriev I.V."/>
            <person name="Hibbett D.S."/>
        </authorList>
    </citation>
    <scope>NUCLEOTIDE SEQUENCE [LARGE SCALE GENOMIC DNA]</scope>
    <source>
        <strain evidence="2 3">HHB12029</strain>
    </source>
</reference>
<feature type="region of interest" description="Disordered" evidence="1">
    <location>
        <begin position="1"/>
        <end position="26"/>
    </location>
</feature>